<comment type="caution">
    <text evidence="1">The sequence shown here is derived from an EMBL/GenBank/DDBJ whole genome shotgun (WGS) entry which is preliminary data.</text>
</comment>
<reference evidence="1" key="2">
    <citation type="submission" date="2020-11" db="EMBL/GenBank/DDBJ databases">
        <authorList>
            <person name="McCartney M.A."/>
            <person name="Auch B."/>
            <person name="Kono T."/>
            <person name="Mallez S."/>
            <person name="Becker A."/>
            <person name="Gohl D.M."/>
            <person name="Silverstein K.A.T."/>
            <person name="Koren S."/>
            <person name="Bechman K.B."/>
            <person name="Herman A."/>
            <person name="Abrahante J.E."/>
            <person name="Garbe J."/>
        </authorList>
    </citation>
    <scope>NUCLEOTIDE SEQUENCE</scope>
    <source>
        <strain evidence="1">Duluth1</strain>
        <tissue evidence="1">Whole animal</tissue>
    </source>
</reference>
<dbReference type="PANTHER" id="PTHR47018">
    <property type="entry name" value="CXC DOMAIN-CONTAINING PROTEIN-RELATED"/>
    <property type="match status" value="1"/>
</dbReference>
<keyword evidence="2" id="KW-1185">Reference proteome</keyword>
<dbReference type="PANTHER" id="PTHR47018:SF1">
    <property type="entry name" value="TESMIN_TSO1-LIKE CXC DOMAIN-CONTAINING PROTEIN"/>
    <property type="match status" value="1"/>
</dbReference>
<evidence type="ECO:0000313" key="2">
    <source>
        <dbReference type="Proteomes" id="UP000828390"/>
    </source>
</evidence>
<protein>
    <submittedName>
        <fullName evidence="1">Uncharacterized protein</fullName>
    </submittedName>
</protein>
<dbReference type="EMBL" id="JAIWYP010000001">
    <property type="protein sequence ID" value="KAH3888541.1"/>
    <property type="molecule type" value="Genomic_DNA"/>
</dbReference>
<proteinExistence type="predicted"/>
<gene>
    <name evidence="1" type="ORF">DPMN_012577</name>
</gene>
<dbReference type="AlphaFoldDB" id="A0A9D4S1I7"/>
<evidence type="ECO:0000313" key="1">
    <source>
        <dbReference type="EMBL" id="KAH3888541.1"/>
    </source>
</evidence>
<reference evidence="1" key="1">
    <citation type="journal article" date="2019" name="bioRxiv">
        <title>The Genome of the Zebra Mussel, Dreissena polymorpha: A Resource for Invasive Species Research.</title>
        <authorList>
            <person name="McCartney M.A."/>
            <person name="Auch B."/>
            <person name="Kono T."/>
            <person name="Mallez S."/>
            <person name="Zhang Y."/>
            <person name="Obille A."/>
            <person name="Becker A."/>
            <person name="Abrahante J.E."/>
            <person name="Garbe J."/>
            <person name="Badalamenti J.P."/>
            <person name="Herman A."/>
            <person name="Mangelson H."/>
            <person name="Liachko I."/>
            <person name="Sullivan S."/>
            <person name="Sone E.D."/>
            <person name="Koren S."/>
            <person name="Silverstein K.A.T."/>
            <person name="Beckman K.B."/>
            <person name="Gohl D.M."/>
        </authorList>
    </citation>
    <scope>NUCLEOTIDE SEQUENCE</scope>
    <source>
        <strain evidence="1">Duluth1</strain>
        <tissue evidence="1">Whole animal</tissue>
    </source>
</reference>
<dbReference type="Proteomes" id="UP000828390">
    <property type="component" value="Unassembled WGS sequence"/>
</dbReference>
<sequence>MELTILSFIRSLREANFNLYTKALAALIPYFFANYNMNNARWLPIHLRDMIRLDVQHPELSREFHAGKFVVLQIETAFHSNGNRPGMSKPTQ</sequence>
<name>A0A9D4S1I7_DREPO</name>
<accession>A0A9D4S1I7</accession>
<organism evidence="1 2">
    <name type="scientific">Dreissena polymorpha</name>
    <name type="common">Zebra mussel</name>
    <name type="synonym">Mytilus polymorpha</name>
    <dbReference type="NCBI Taxonomy" id="45954"/>
    <lineage>
        <taxon>Eukaryota</taxon>
        <taxon>Metazoa</taxon>
        <taxon>Spiralia</taxon>
        <taxon>Lophotrochozoa</taxon>
        <taxon>Mollusca</taxon>
        <taxon>Bivalvia</taxon>
        <taxon>Autobranchia</taxon>
        <taxon>Heteroconchia</taxon>
        <taxon>Euheterodonta</taxon>
        <taxon>Imparidentia</taxon>
        <taxon>Neoheterodontei</taxon>
        <taxon>Myida</taxon>
        <taxon>Dreissenoidea</taxon>
        <taxon>Dreissenidae</taxon>
        <taxon>Dreissena</taxon>
    </lineage>
</organism>